<gene>
    <name evidence="13" type="ORF">COW36_22675</name>
</gene>
<dbReference type="InterPro" id="IPR004017">
    <property type="entry name" value="Cys_rich_dom"/>
</dbReference>
<keyword evidence="8" id="KW-0408">Iron</keyword>
<proteinExistence type="inferred from homology"/>
<dbReference type="InterPro" id="IPR016169">
    <property type="entry name" value="FAD-bd_PCMH_sub2"/>
</dbReference>
<dbReference type="GO" id="GO:0051536">
    <property type="term" value="F:iron-sulfur cluster binding"/>
    <property type="evidence" value="ECO:0007669"/>
    <property type="project" value="UniProtKB-KW"/>
</dbReference>
<evidence type="ECO:0000256" key="7">
    <source>
        <dbReference type="ARBA" id="ARBA00023002"/>
    </source>
</evidence>
<keyword evidence="9" id="KW-0411">Iron-sulfur</keyword>
<dbReference type="InterPro" id="IPR016166">
    <property type="entry name" value="FAD-bd_PCMH"/>
</dbReference>
<dbReference type="PROSITE" id="PS51379">
    <property type="entry name" value="4FE4S_FER_2"/>
    <property type="match status" value="1"/>
</dbReference>
<dbReference type="Pfam" id="PF13183">
    <property type="entry name" value="Fer4_8"/>
    <property type="match status" value="1"/>
</dbReference>
<dbReference type="InterPro" id="IPR017900">
    <property type="entry name" value="4Fe4S_Fe_S_CS"/>
</dbReference>
<dbReference type="GO" id="GO:0046872">
    <property type="term" value="F:metal ion binding"/>
    <property type="evidence" value="ECO:0007669"/>
    <property type="project" value="UniProtKB-KW"/>
</dbReference>
<dbReference type="SUPFAM" id="SSF55103">
    <property type="entry name" value="FAD-linked oxidases, C-terminal domain"/>
    <property type="match status" value="1"/>
</dbReference>
<dbReference type="Pfam" id="PF02754">
    <property type="entry name" value="CCG"/>
    <property type="match status" value="2"/>
</dbReference>
<dbReference type="InterPro" id="IPR017896">
    <property type="entry name" value="4Fe4S_Fe-S-bd"/>
</dbReference>
<comment type="caution">
    <text evidence="13">The sequence shown here is derived from an EMBL/GenBank/DDBJ whole genome shotgun (WGS) entry which is preliminary data.</text>
</comment>
<dbReference type="EMBL" id="PFFQ01000063">
    <property type="protein sequence ID" value="PIW14184.1"/>
    <property type="molecule type" value="Genomic_DNA"/>
</dbReference>
<dbReference type="Proteomes" id="UP000231019">
    <property type="component" value="Unassembled WGS sequence"/>
</dbReference>
<dbReference type="Pfam" id="PF01565">
    <property type="entry name" value="FAD_binding_4"/>
    <property type="match status" value="1"/>
</dbReference>
<name>A0A2M7FY14_9BACT</name>
<comment type="cofactor">
    <cofactor evidence="1">
        <name>FAD</name>
        <dbReference type="ChEBI" id="CHEBI:57692"/>
    </cofactor>
</comment>
<dbReference type="Gene3D" id="1.10.45.10">
    <property type="entry name" value="Vanillyl-alcohol Oxidase, Chain A, domain 4"/>
    <property type="match status" value="1"/>
</dbReference>
<dbReference type="GO" id="GO:0008720">
    <property type="term" value="F:D-lactate dehydrogenase (NAD+) activity"/>
    <property type="evidence" value="ECO:0007669"/>
    <property type="project" value="TreeGrafter"/>
</dbReference>
<sequence>MIPWEILRSQLGEERVITNPTLCRAMASDASFYHLIPQAVVYPRSESDIQALFQFSQTEQIPLTFRAAGTSLSGQAISEGILVGLARDWRSFEVLNAGEQVSFQPGVVAGHLNAALKPCGRKIGPDPASINACMMGGVLANNASGMCCGVAQNAYHTLASLRFILPSGHLLDTSDPDAEQLFEAELPELAKELRLMRQEIHEHPALLQLIRQKYRQKNTMGYSLNAFVDFETPLEILSHLLIGSEGTLAFISKAVLNTVADARLKMTGLLVFQDIQSACYAIPSLSTLGAQAIELMDRASLRAIELQTELEWIQALPEAAAALLVEFQAHEETSLHSLQAQLEDLLKSWPLLAATEFTRDQKKQAELWKIRKGLFPSVGAVRAQGTTVIIEDFAVSLEVLAEAVTELQELFQRYAYQEAIIFGHAKDGNLHFVITQSFNQPDQIQRYHDFMADLVAMIVSKFQGALKAEHGTGRNMAPFVETEWGPEAYALFKRLKKLIDPMGFLNPGVILNDDSQAHVQNLKTLPVIEAVVDQCIECGFCEKQCPSRNLSLTPRQRIVLRREMQRLKHDPAQAGLLKVLQEDYPYYALDTCATDGLCALACPVKIDTGLLVKQLRSESCSDFKQAMALRMAKQFPLLEKSLRLGLQWGKWGHHTLGTHRINQLKKLFLDALFDLPDWPPEWPEPKPWQPLAVSNLSADAVYFSSCITRNLGYEAENPLPEVLHRLCKKAGIKLADIPMGHCCGLPFGSKGLHEAGNYLRNQSIDMLWQHSDFGRLPVLVDNSPCTWQLLSQPEGLNPENQSRIQKLRIIDSIVFALEFLLPNLKLQPIHAKAWVHPVCSVQKMGIEDQLLSLVSACVTQAEIPQAAGCCGFAGDRGYWVPELTQSALKDEASALELQSSADFYCSSSRTCELGLERATQKAWHSYLYLLDRVSEA</sequence>
<accession>A0A2M7FY14</accession>
<keyword evidence="6" id="KW-0809">Transit peptide</keyword>
<keyword evidence="5" id="KW-0274">FAD</keyword>
<evidence type="ECO:0000313" key="14">
    <source>
        <dbReference type="Proteomes" id="UP000231019"/>
    </source>
</evidence>
<evidence type="ECO:0000259" key="11">
    <source>
        <dbReference type="PROSITE" id="PS51379"/>
    </source>
</evidence>
<dbReference type="SUPFAM" id="SSF56176">
    <property type="entry name" value="FAD-binding/transporter-associated domain-like"/>
    <property type="match status" value="1"/>
</dbReference>
<dbReference type="Gene3D" id="3.30.43.10">
    <property type="entry name" value="Uridine Diphospho-n-acetylenolpyruvylglucosamine Reductase, domain 2"/>
    <property type="match status" value="1"/>
</dbReference>
<dbReference type="PROSITE" id="PS00198">
    <property type="entry name" value="4FE4S_FER_1"/>
    <property type="match status" value="1"/>
</dbReference>
<evidence type="ECO:0000256" key="6">
    <source>
        <dbReference type="ARBA" id="ARBA00022946"/>
    </source>
</evidence>
<dbReference type="PROSITE" id="PS51387">
    <property type="entry name" value="FAD_PCMH"/>
    <property type="match status" value="1"/>
</dbReference>
<dbReference type="InterPro" id="IPR036318">
    <property type="entry name" value="FAD-bd_PCMH-like_sf"/>
</dbReference>
<evidence type="ECO:0000256" key="8">
    <source>
        <dbReference type="ARBA" id="ARBA00023004"/>
    </source>
</evidence>
<keyword evidence="7" id="KW-0560">Oxidoreductase</keyword>
<evidence type="ECO:0000256" key="9">
    <source>
        <dbReference type="ARBA" id="ARBA00023014"/>
    </source>
</evidence>
<dbReference type="InterPro" id="IPR006094">
    <property type="entry name" value="Oxid_FAD_bind_N"/>
</dbReference>
<dbReference type="Gene3D" id="1.10.1060.10">
    <property type="entry name" value="Alpha-helical ferredoxin"/>
    <property type="match status" value="1"/>
</dbReference>
<dbReference type="Pfam" id="PF02913">
    <property type="entry name" value="FAD-oxidase_C"/>
    <property type="match status" value="1"/>
</dbReference>
<evidence type="ECO:0000256" key="5">
    <source>
        <dbReference type="ARBA" id="ARBA00022827"/>
    </source>
</evidence>
<keyword evidence="3" id="KW-0285">Flavoprotein</keyword>
<dbReference type="InterPro" id="IPR004113">
    <property type="entry name" value="FAD-bd_oxidored_4_C"/>
</dbReference>
<evidence type="ECO:0000256" key="10">
    <source>
        <dbReference type="ARBA" id="ARBA00038897"/>
    </source>
</evidence>
<dbReference type="PANTHER" id="PTHR11748">
    <property type="entry name" value="D-LACTATE DEHYDROGENASE"/>
    <property type="match status" value="1"/>
</dbReference>
<dbReference type="PANTHER" id="PTHR11748:SF111">
    <property type="entry name" value="D-LACTATE DEHYDROGENASE, MITOCHONDRIAL-RELATED"/>
    <property type="match status" value="1"/>
</dbReference>
<evidence type="ECO:0000313" key="13">
    <source>
        <dbReference type="EMBL" id="PIW14184.1"/>
    </source>
</evidence>
<feature type="domain" description="4Fe-4S ferredoxin-type" evidence="11">
    <location>
        <begin position="524"/>
        <end position="555"/>
    </location>
</feature>
<comment type="similarity">
    <text evidence="2">Belongs to the FAD-binding oxidoreductase/transferase type 4 family.</text>
</comment>
<evidence type="ECO:0000256" key="4">
    <source>
        <dbReference type="ARBA" id="ARBA00022723"/>
    </source>
</evidence>
<keyword evidence="4" id="KW-0479">Metal-binding</keyword>
<dbReference type="SUPFAM" id="SSF46548">
    <property type="entry name" value="alpha-helical ferredoxin"/>
    <property type="match status" value="1"/>
</dbReference>
<dbReference type="InterPro" id="IPR009051">
    <property type="entry name" value="Helical_ferredxn"/>
</dbReference>
<dbReference type="InterPro" id="IPR016171">
    <property type="entry name" value="Vanillyl_alc_oxidase_C-sub2"/>
</dbReference>
<evidence type="ECO:0000259" key="12">
    <source>
        <dbReference type="PROSITE" id="PS51387"/>
    </source>
</evidence>
<dbReference type="Gene3D" id="3.30.70.2740">
    <property type="match status" value="1"/>
</dbReference>
<evidence type="ECO:0000256" key="2">
    <source>
        <dbReference type="ARBA" id="ARBA00008000"/>
    </source>
</evidence>
<dbReference type="GO" id="GO:0004458">
    <property type="term" value="F:D-lactate dehydrogenase (cytochrome) activity"/>
    <property type="evidence" value="ECO:0007669"/>
    <property type="project" value="UniProtKB-EC"/>
</dbReference>
<dbReference type="InterPro" id="IPR016167">
    <property type="entry name" value="FAD-bd_PCMH_sub1"/>
</dbReference>
<dbReference type="GO" id="GO:1903457">
    <property type="term" value="P:lactate catabolic process"/>
    <property type="evidence" value="ECO:0007669"/>
    <property type="project" value="TreeGrafter"/>
</dbReference>
<dbReference type="Gene3D" id="3.30.465.10">
    <property type="match status" value="1"/>
</dbReference>
<organism evidence="13 14">
    <name type="scientific">bacterium (Candidatus Blackallbacteria) CG17_big_fil_post_rev_8_21_14_2_50_48_46</name>
    <dbReference type="NCBI Taxonomy" id="2014261"/>
    <lineage>
        <taxon>Bacteria</taxon>
        <taxon>Candidatus Blackallbacteria</taxon>
    </lineage>
</organism>
<evidence type="ECO:0000256" key="3">
    <source>
        <dbReference type="ARBA" id="ARBA00022630"/>
    </source>
</evidence>
<feature type="domain" description="FAD-binding PCMH-type" evidence="12">
    <location>
        <begin position="33"/>
        <end position="261"/>
    </location>
</feature>
<evidence type="ECO:0000256" key="1">
    <source>
        <dbReference type="ARBA" id="ARBA00001974"/>
    </source>
</evidence>
<protein>
    <recommendedName>
        <fullName evidence="10">D-lactate dehydrogenase (cytochrome)</fullName>
        <ecNumber evidence="10">1.1.2.4</ecNumber>
    </recommendedName>
</protein>
<dbReference type="EC" id="1.1.2.4" evidence="10"/>
<dbReference type="InterPro" id="IPR016164">
    <property type="entry name" value="FAD-linked_Oxase-like_C"/>
</dbReference>
<dbReference type="AlphaFoldDB" id="A0A2M7FY14"/>
<reference evidence="13 14" key="1">
    <citation type="submission" date="2017-09" db="EMBL/GenBank/DDBJ databases">
        <title>Depth-based differentiation of microbial function through sediment-hosted aquifers and enrichment of novel symbionts in the deep terrestrial subsurface.</title>
        <authorList>
            <person name="Probst A.J."/>
            <person name="Ladd B."/>
            <person name="Jarett J.K."/>
            <person name="Geller-Mcgrath D.E."/>
            <person name="Sieber C.M."/>
            <person name="Emerson J.B."/>
            <person name="Anantharaman K."/>
            <person name="Thomas B.C."/>
            <person name="Malmstrom R."/>
            <person name="Stieglmeier M."/>
            <person name="Klingl A."/>
            <person name="Woyke T."/>
            <person name="Ryan C.M."/>
            <person name="Banfield J.F."/>
        </authorList>
    </citation>
    <scope>NUCLEOTIDE SEQUENCE [LARGE SCALE GENOMIC DNA]</scope>
    <source>
        <strain evidence="13">CG17_big_fil_post_rev_8_21_14_2_50_48_46</strain>
    </source>
</reference>
<dbReference type="Gene3D" id="3.30.70.2190">
    <property type="match status" value="1"/>
</dbReference>
<dbReference type="GO" id="GO:0071949">
    <property type="term" value="F:FAD binding"/>
    <property type="evidence" value="ECO:0007669"/>
    <property type="project" value="InterPro"/>
</dbReference>